<organism evidence="15 16">
    <name type="scientific">Marinospirillum alkaliphilum DSM 21637</name>
    <dbReference type="NCBI Taxonomy" id="1122209"/>
    <lineage>
        <taxon>Bacteria</taxon>
        <taxon>Pseudomonadati</taxon>
        <taxon>Pseudomonadota</taxon>
        <taxon>Gammaproteobacteria</taxon>
        <taxon>Oceanospirillales</taxon>
        <taxon>Oceanospirillaceae</taxon>
        <taxon>Marinospirillum</taxon>
    </lineage>
</organism>
<dbReference type="InterPro" id="IPR005215">
    <property type="entry name" value="Trig_fac"/>
</dbReference>
<dbReference type="Gene3D" id="3.10.50.40">
    <property type="match status" value="1"/>
</dbReference>
<dbReference type="EMBL" id="FPJW01000001">
    <property type="protein sequence ID" value="SFX07774.1"/>
    <property type="molecule type" value="Genomic_DNA"/>
</dbReference>
<evidence type="ECO:0000256" key="7">
    <source>
        <dbReference type="ARBA" id="ARBA00023186"/>
    </source>
</evidence>
<comment type="catalytic activity">
    <reaction evidence="1 11 12">
        <text>[protein]-peptidylproline (omega=180) = [protein]-peptidylproline (omega=0)</text>
        <dbReference type="Rhea" id="RHEA:16237"/>
        <dbReference type="Rhea" id="RHEA-COMP:10747"/>
        <dbReference type="Rhea" id="RHEA-COMP:10748"/>
        <dbReference type="ChEBI" id="CHEBI:83833"/>
        <dbReference type="ChEBI" id="CHEBI:83834"/>
        <dbReference type="EC" id="5.2.1.8"/>
    </reaction>
</comment>
<dbReference type="AlphaFoldDB" id="A0A1K1U4J7"/>
<dbReference type="InterPro" id="IPR027304">
    <property type="entry name" value="Trigger_fact/SurA_dom_sf"/>
</dbReference>
<protein>
    <recommendedName>
        <fullName evidence="4 11">Trigger factor</fullName>
        <shortName evidence="11">TF</shortName>
        <ecNumber evidence="3 11">5.2.1.8</ecNumber>
    </recommendedName>
    <alternativeName>
        <fullName evidence="10 11">PPIase</fullName>
    </alternativeName>
</protein>
<keyword evidence="8 11" id="KW-0413">Isomerase</keyword>
<evidence type="ECO:0000256" key="11">
    <source>
        <dbReference type="HAMAP-Rule" id="MF_00303"/>
    </source>
</evidence>
<evidence type="ECO:0000256" key="2">
    <source>
        <dbReference type="ARBA" id="ARBA00005464"/>
    </source>
</evidence>
<evidence type="ECO:0000313" key="15">
    <source>
        <dbReference type="EMBL" id="SFX07774.1"/>
    </source>
</evidence>
<dbReference type="InterPro" id="IPR046357">
    <property type="entry name" value="PPIase_dom_sf"/>
</dbReference>
<dbReference type="RefSeq" id="WP_072324670.1">
    <property type="nucleotide sequence ID" value="NZ_FPJW01000001.1"/>
</dbReference>
<dbReference type="NCBIfam" id="TIGR00115">
    <property type="entry name" value="tig"/>
    <property type="match status" value="1"/>
</dbReference>
<keyword evidence="5 11" id="KW-0132">Cell division</keyword>
<evidence type="ECO:0000259" key="14">
    <source>
        <dbReference type="PROSITE" id="PS50059"/>
    </source>
</evidence>
<dbReference type="Pfam" id="PF00254">
    <property type="entry name" value="FKBP_C"/>
    <property type="match status" value="1"/>
</dbReference>
<dbReference type="EC" id="5.2.1.8" evidence="3 11"/>
<dbReference type="InterPro" id="IPR037041">
    <property type="entry name" value="Trigger_fac_C_sf"/>
</dbReference>
<dbReference type="GO" id="GO:0005737">
    <property type="term" value="C:cytoplasm"/>
    <property type="evidence" value="ECO:0007669"/>
    <property type="project" value="UniProtKB-SubCell"/>
</dbReference>
<evidence type="ECO:0000256" key="9">
    <source>
        <dbReference type="ARBA" id="ARBA00023306"/>
    </source>
</evidence>
<dbReference type="GO" id="GO:0044183">
    <property type="term" value="F:protein folding chaperone"/>
    <property type="evidence" value="ECO:0007669"/>
    <property type="project" value="TreeGrafter"/>
</dbReference>
<dbReference type="SUPFAM" id="SSF109998">
    <property type="entry name" value="Triger factor/SurA peptide-binding domain-like"/>
    <property type="match status" value="1"/>
</dbReference>
<comment type="similarity">
    <text evidence="2 11 13">Belongs to the FKBP-type PPIase family. Tig subfamily.</text>
</comment>
<dbReference type="PIRSF" id="PIRSF003095">
    <property type="entry name" value="Trigger_factor"/>
    <property type="match status" value="1"/>
</dbReference>
<accession>A0A1K1U4J7</accession>
<dbReference type="GO" id="GO:0051301">
    <property type="term" value="P:cell division"/>
    <property type="evidence" value="ECO:0007669"/>
    <property type="project" value="UniProtKB-KW"/>
</dbReference>
<dbReference type="SUPFAM" id="SSF102735">
    <property type="entry name" value="Trigger factor ribosome-binding domain"/>
    <property type="match status" value="1"/>
</dbReference>
<dbReference type="InterPro" id="IPR008880">
    <property type="entry name" value="Trigger_fac_C"/>
</dbReference>
<gene>
    <name evidence="11" type="primary">tig</name>
    <name evidence="15" type="ORF">SAMN02745752_00450</name>
</gene>
<dbReference type="Gene3D" id="1.10.3120.10">
    <property type="entry name" value="Trigger factor, C-terminal domain"/>
    <property type="match status" value="1"/>
</dbReference>
<dbReference type="InterPro" id="IPR008881">
    <property type="entry name" value="Trigger_fac_ribosome-bd_bac"/>
</dbReference>
<keyword evidence="16" id="KW-1185">Reference proteome</keyword>
<comment type="subcellular location">
    <subcellularLocation>
        <location evidence="11">Cytoplasm</location>
    </subcellularLocation>
    <text evidence="11">About half TF is bound to the ribosome near the polypeptide exit tunnel while the other half is free in the cytoplasm.</text>
</comment>
<keyword evidence="7 11" id="KW-0143">Chaperone</keyword>
<evidence type="ECO:0000256" key="6">
    <source>
        <dbReference type="ARBA" id="ARBA00023110"/>
    </source>
</evidence>
<dbReference type="OrthoDB" id="9767721at2"/>
<evidence type="ECO:0000256" key="13">
    <source>
        <dbReference type="RuleBase" id="RU003914"/>
    </source>
</evidence>
<comment type="function">
    <text evidence="11">Involved in protein export. Acts as a chaperone by maintaining the newly synthesized protein in an open conformation. Functions as a peptidyl-prolyl cis-trans isomerase.</text>
</comment>
<sequence length="433" mass="47808">MQVSVETTSALERRLTIQVPAEKVDTAVDERLKQTARRVKVDGFRPGKVPMNVVKRRFGDSVRQEVLSELMRNHFIEAVTQEKLNPAGTPEIEPVKMNAGEPFEFTATFEVYPVVELKSLEGESVERPVAEIKDADVEELITDLRKQRATFVETDKAAETGDQVKIDFEGFIDGEAFAGGKGEGYDLTLGSNSFIPGFEDQLVGSKAGDSKDVEVSFPEDYQAADLAGKAAVFKCKVHAVKQQQLPELNDAFFAQFGVAEGGESAFRAEVRKNMEAQLKQATRNATKQAVFEALMKANPIEVPRALISGEIDNLRRQAAQQYNLGQDFDIGQIPADLFKDQAKNNVTLGLLVGEVIKANELKADDALVDELLNEMAGSYQEPQKVVDYYKSNPEMLRQVQGAALEQQVVDKLLSQAQVTDVTKTFRELAMPGQ</sequence>
<dbReference type="PROSITE" id="PS50059">
    <property type="entry name" value="FKBP_PPIASE"/>
    <property type="match status" value="1"/>
</dbReference>
<dbReference type="FunFam" id="3.10.50.40:FF:000001">
    <property type="entry name" value="Trigger factor"/>
    <property type="match status" value="1"/>
</dbReference>
<dbReference type="PANTHER" id="PTHR30560:SF3">
    <property type="entry name" value="TRIGGER FACTOR-LIKE PROTEIN TIG, CHLOROPLASTIC"/>
    <property type="match status" value="1"/>
</dbReference>
<evidence type="ECO:0000256" key="12">
    <source>
        <dbReference type="PROSITE-ProRule" id="PRU00277"/>
    </source>
</evidence>
<dbReference type="PANTHER" id="PTHR30560">
    <property type="entry name" value="TRIGGER FACTOR CHAPERONE AND PEPTIDYL-PROLYL CIS/TRANS ISOMERASE"/>
    <property type="match status" value="1"/>
</dbReference>
<comment type="domain">
    <text evidence="11">Consists of 3 domains; the N-terminus binds the ribosome, the middle domain has PPIase activity, while the C-terminus has intrinsic chaperone activity on its own.</text>
</comment>
<reference evidence="15 16" key="1">
    <citation type="submission" date="2016-11" db="EMBL/GenBank/DDBJ databases">
        <authorList>
            <person name="Jaros S."/>
            <person name="Januszkiewicz K."/>
            <person name="Wedrychowicz H."/>
        </authorList>
    </citation>
    <scope>NUCLEOTIDE SEQUENCE [LARGE SCALE GENOMIC DNA]</scope>
    <source>
        <strain evidence="15 16">DSM 21637</strain>
    </source>
</reference>
<dbReference type="GO" id="GO:0003755">
    <property type="term" value="F:peptidyl-prolyl cis-trans isomerase activity"/>
    <property type="evidence" value="ECO:0007669"/>
    <property type="project" value="UniProtKB-UniRule"/>
</dbReference>
<evidence type="ECO:0000256" key="4">
    <source>
        <dbReference type="ARBA" id="ARBA00016902"/>
    </source>
</evidence>
<evidence type="ECO:0000256" key="1">
    <source>
        <dbReference type="ARBA" id="ARBA00000971"/>
    </source>
</evidence>
<proteinExistence type="inferred from homology"/>
<dbReference type="Pfam" id="PF05697">
    <property type="entry name" value="Trigger_N"/>
    <property type="match status" value="1"/>
</dbReference>
<dbReference type="GO" id="GO:0043335">
    <property type="term" value="P:protein unfolding"/>
    <property type="evidence" value="ECO:0007669"/>
    <property type="project" value="TreeGrafter"/>
</dbReference>
<dbReference type="GO" id="GO:0043022">
    <property type="term" value="F:ribosome binding"/>
    <property type="evidence" value="ECO:0007669"/>
    <property type="project" value="TreeGrafter"/>
</dbReference>
<evidence type="ECO:0000256" key="10">
    <source>
        <dbReference type="ARBA" id="ARBA00029986"/>
    </source>
</evidence>
<dbReference type="Gene3D" id="3.30.70.1050">
    <property type="entry name" value="Trigger factor ribosome-binding domain"/>
    <property type="match status" value="1"/>
</dbReference>
<evidence type="ECO:0000256" key="5">
    <source>
        <dbReference type="ARBA" id="ARBA00022618"/>
    </source>
</evidence>
<keyword evidence="9 11" id="KW-0131">Cell cycle</keyword>
<dbReference type="SUPFAM" id="SSF54534">
    <property type="entry name" value="FKBP-like"/>
    <property type="match status" value="1"/>
</dbReference>
<dbReference type="STRING" id="1122209.SAMN02745752_00450"/>
<evidence type="ECO:0000256" key="3">
    <source>
        <dbReference type="ARBA" id="ARBA00013194"/>
    </source>
</evidence>
<keyword evidence="11" id="KW-0963">Cytoplasm</keyword>
<dbReference type="HAMAP" id="MF_00303">
    <property type="entry name" value="Trigger_factor_Tig"/>
    <property type="match status" value="1"/>
</dbReference>
<dbReference type="Pfam" id="PF05698">
    <property type="entry name" value="Trigger_C"/>
    <property type="match status" value="1"/>
</dbReference>
<dbReference type="InterPro" id="IPR036611">
    <property type="entry name" value="Trigger_fac_ribosome-bd_sf"/>
</dbReference>
<dbReference type="GO" id="GO:0051083">
    <property type="term" value="P:'de novo' cotranslational protein folding"/>
    <property type="evidence" value="ECO:0007669"/>
    <property type="project" value="TreeGrafter"/>
</dbReference>
<keyword evidence="6 11" id="KW-0697">Rotamase</keyword>
<name>A0A1K1U4J7_9GAMM</name>
<evidence type="ECO:0000313" key="16">
    <source>
        <dbReference type="Proteomes" id="UP000182350"/>
    </source>
</evidence>
<dbReference type="GO" id="GO:0015031">
    <property type="term" value="P:protein transport"/>
    <property type="evidence" value="ECO:0007669"/>
    <property type="project" value="UniProtKB-UniRule"/>
</dbReference>
<feature type="domain" description="PPIase FKBP-type" evidence="14">
    <location>
        <begin position="161"/>
        <end position="221"/>
    </location>
</feature>
<evidence type="ECO:0000256" key="8">
    <source>
        <dbReference type="ARBA" id="ARBA00023235"/>
    </source>
</evidence>
<dbReference type="InterPro" id="IPR001179">
    <property type="entry name" value="PPIase_FKBP_dom"/>
</dbReference>
<dbReference type="Proteomes" id="UP000182350">
    <property type="component" value="Unassembled WGS sequence"/>
</dbReference>